<evidence type="ECO:0000313" key="2">
    <source>
        <dbReference type="EMBL" id="SES04880.1"/>
    </source>
</evidence>
<evidence type="ECO:0000256" key="1">
    <source>
        <dbReference type="SAM" id="MobiDB-lite"/>
    </source>
</evidence>
<proteinExistence type="predicted"/>
<evidence type="ECO:0000313" key="3">
    <source>
        <dbReference type="Proteomes" id="UP000198929"/>
    </source>
</evidence>
<feature type="compositionally biased region" description="Basic and acidic residues" evidence="1">
    <location>
        <begin position="1"/>
        <end position="16"/>
    </location>
</feature>
<reference evidence="3" key="1">
    <citation type="submission" date="2016-10" db="EMBL/GenBank/DDBJ databases">
        <authorList>
            <person name="Varghese N."/>
            <person name="Submissions S."/>
        </authorList>
    </citation>
    <scope>NUCLEOTIDE SEQUENCE [LARGE SCALE GENOMIC DNA]</scope>
    <source>
        <strain evidence="3">DSM 20524</strain>
    </source>
</reference>
<dbReference type="AlphaFoldDB" id="A0A1H9U5N1"/>
<protein>
    <submittedName>
        <fullName evidence="2">Uncharacterized protein</fullName>
    </submittedName>
</protein>
<feature type="region of interest" description="Disordered" evidence="1">
    <location>
        <begin position="1"/>
        <end position="22"/>
    </location>
</feature>
<dbReference type="RefSeq" id="WP_157728451.1">
    <property type="nucleotide sequence ID" value="NZ_CP047199.1"/>
</dbReference>
<gene>
    <name evidence="2" type="ORF">SAMN05661109_01682</name>
</gene>
<accession>A0A1H9U5N1</accession>
<keyword evidence="3" id="KW-1185">Reference proteome</keyword>
<name>A0A1H9U5N1_9CORY</name>
<dbReference type="EMBL" id="FOGQ01000007">
    <property type="protein sequence ID" value="SES04880.1"/>
    <property type="molecule type" value="Genomic_DNA"/>
</dbReference>
<organism evidence="2 3">
    <name type="scientific">Corynebacterium cystitidis DSM 20524</name>
    <dbReference type="NCBI Taxonomy" id="1121357"/>
    <lineage>
        <taxon>Bacteria</taxon>
        <taxon>Bacillati</taxon>
        <taxon>Actinomycetota</taxon>
        <taxon>Actinomycetes</taxon>
        <taxon>Mycobacteriales</taxon>
        <taxon>Corynebacteriaceae</taxon>
        <taxon>Corynebacterium</taxon>
    </lineage>
</organism>
<dbReference type="Proteomes" id="UP000198929">
    <property type="component" value="Unassembled WGS sequence"/>
</dbReference>
<sequence>MPGVSKRPEHSSDNGKKRTHPARAFAERVLAGVASKFLVDLIHKIWNWMTS</sequence>